<sequence>MGRQSRCPGCKELKSAHDFGRPGKYCTGPGARFSKVPLFKAEQDAAPEKNALTESNAAPGKHAAELFATKENAGPQRDAAPESYTAPGKNATERIVWSPGTRVVGKYDFKGRTREDLPFKKGEILIIETVTRVSPYENLAKLFGIAYGTGKKVYFRATSCL</sequence>
<dbReference type="OrthoDB" id="9204160at2759"/>
<name>A0A2B4R8W7_STYPI</name>
<dbReference type="Gene3D" id="2.30.30.40">
    <property type="entry name" value="SH3 Domains"/>
    <property type="match status" value="1"/>
</dbReference>
<dbReference type="InterPro" id="IPR036028">
    <property type="entry name" value="SH3-like_dom_sf"/>
</dbReference>
<dbReference type="EMBL" id="LSMT01001167">
    <property type="protein sequence ID" value="PFX12828.1"/>
    <property type="molecule type" value="Genomic_DNA"/>
</dbReference>
<comment type="caution">
    <text evidence="2">The sequence shown here is derived from an EMBL/GenBank/DDBJ whole genome shotgun (WGS) entry which is preliminary data.</text>
</comment>
<organism evidence="2 3">
    <name type="scientific">Stylophora pistillata</name>
    <name type="common">Smooth cauliflower coral</name>
    <dbReference type="NCBI Taxonomy" id="50429"/>
    <lineage>
        <taxon>Eukaryota</taxon>
        <taxon>Metazoa</taxon>
        <taxon>Cnidaria</taxon>
        <taxon>Anthozoa</taxon>
        <taxon>Hexacorallia</taxon>
        <taxon>Scleractinia</taxon>
        <taxon>Astrocoeniina</taxon>
        <taxon>Pocilloporidae</taxon>
        <taxon>Stylophora</taxon>
    </lineage>
</organism>
<dbReference type="AlphaFoldDB" id="A0A2B4R8W7"/>
<evidence type="ECO:0000313" key="2">
    <source>
        <dbReference type="EMBL" id="PFX12828.1"/>
    </source>
</evidence>
<gene>
    <name evidence="2" type="ORF">AWC38_SpisGene23150</name>
</gene>
<evidence type="ECO:0000313" key="3">
    <source>
        <dbReference type="Proteomes" id="UP000225706"/>
    </source>
</evidence>
<evidence type="ECO:0000256" key="1">
    <source>
        <dbReference type="SAM" id="MobiDB-lite"/>
    </source>
</evidence>
<reference evidence="3" key="1">
    <citation type="journal article" date="2017" name="bioRxiv">
        <title>Comparative analysis of the genomes of Stylophora pistillata and Acropora digitifera provides evidence for extensive differences between species of corals.</title>
        <authorList>
            <person name="Voolstra C.R."/>
            <person name="Li Y."/>
            <person name="Liew Y.J."/>
            <person name="Baumgarten S."/>
            <person name="Zoccola D."/>
            <person name="Flot J.-F."/>
            <person name="Tambutte S."/>
            <person name="Allemand D."/>
            <person name="Aranda M."/>
        </authorList>
    </citation>
    <scope>NUCLEOTIDE SEQUENCE [LARGE SCALE GENOMIC DNA]</scope>
</reference>
<dbReference type="Proteomes" id="UP000225706">
    <property type="component" value="Unassembled WGS sequence"/>
</dbReference>
<dbReference type="SUPFAM" id="SSF50044">
    <property type="entry name" value="SH3-domain"/>
    <property type="match status" value="1"/>
</dbReference>
<feature type="region of interest" description="Disordered" evidence="1">
    <location>
        <begin position="44"/>
        <end position="91"/>
    </location>
</feature>
<proteinExistence type="predicted"/>
<keyword evidence="3" id="KW-1185">Reference proteome</keyword>
<accession>A0A2B4R8W7</accession>
<protein>
    <submittedName>
        <fullName evidence="2">Uncharacterized protein</fullName>
    </submittedName>
</protein>